<keyword evidence="3" id="KW-1185">Reference proteome</keyword>
<evidence type="ECO:0000313" key="2">
    <source>
        <dbReference type="EMBL" id="TVU09089.1"/>
    </source>
</evidence>
<reference evidence="2 3" key="1">
    <citation type="journal article" date="2019" name="Sci. Rep.">
        <title>A high-quality genome of Eragrostis curvula grass provides insights into Poaceae evolution and supports new strategies to enhance forage quality.</title>
        <authorList>
            <person name="Carballo J."/>
            <person name="Santos B.A.C.M."/>
            <person name="Zappacosta D."/>
            <person name="Garbus I."/>
            <person name="Selva J.P."/>
            <person name="Gallo C.A."/>
            <person name="Diaz A."/>
            <person name="Albertini E."/>
            <person name="Caccamo M."/>
            <person name="Echenique V."/>
        </authorList>
    </citation>
    <scope>NUCLEOTIDE SEQUENCE [LARGE SCALE GENOMIC DNA]</scope>
    <source>
        <strain evidence="3">cv. Victoria</strain>
        <tissue evidence="2">Leaf</tissue>
    </source>
</reference>
<feature type="compositionally biased region" description="Acidic residues" evidence="1">
    <location>
        <begin position="182"/>
        <end position="191"/>
    </location>
</feature>
<proteinExistence type="predicted"/>
<dbReference type="Proteomes" id="UP000324897">
    <property type="component" value="Chromosome 3"/>
</dbReference>
<comment type="caution">
    <text evidence="2">The sequence shown here is derived from an EMBL/GenBank/DDBJ whole genome shotgun (WGS) entry which is preliminary data.</text>
</comment>
<evidence type="ECO:0000313" key="3">
    <source>
        <dbReference type="Proteomes" id="UP000324897"/>
    </source>
</evidence>
<feature type="region of interest" description="Disordered" evidence="1">
    <location>
        <begin position="1"/>
        <end position="34"/>
    </location>
</feature>
<accession>A0A5J9TCN4</accession>
<feature type="compositionally biased region" description="Polar residues" evidence="1">
    <location>
        <begin position="1"/>
        <end position="28"/>
    </location>
</feature>
<sequence length="252" mass="28667">MNPTLGLGSNTTTPSLYSQKSAPDSNPTADAMTDTVMNPTLGSASIVDPYVDGDDNSWLQRNADWCPAPSCVIQEDVGDELAAKHKLVAEKKHRYRARKKAELENSLLTPDEPGTPEDCQRSAWCDNSQRYRQHRKGNMSTTVPQLDRNVEFQNRYRRRNSTQASLRQNDEEDLDTRNPEGGEFDDFDGDDEGRAFTRPDVRYMSYRVDGQDGGAEDRQDPYDYVYHNLPKKHHVLCKGARLRTLRRQEVPS</sequence>
<gene>
    <name evidence="2" type="ORF">EJB05_42529</name>
</gene>
<feature type="region of interest" description="Disordered" evidence="1">
    <location>
        <begin position="133"/>
        <end position="198"/>
    </location>
</feature>
<dbReference type="AlphaFoldDB" id="A0A5J9TCN4"/>
<name>A0A5J9TCN4_9POAL</name>
<dbReference type="Gramene" id="TVU09089">
    <property type="protein sequence ID" value="TVU09089"/>
    <property type="gene ID" value="EJB05_42529"/>
</dbReference>
<dbReference type="EMBL" id="RWGY01000039">
    <property type="protein sequence ID" value="TVU09089.1"/>
    <property type="molecule type" value="Genomic_DNA"/>
</dbReference>
<organism evidence="2 3">
    <name type="scientific">Eragrostis curvula</name>
    <name type="common">weeping love grass</name>
    <dbReference type="NCBI Taxonomy" id="38414"/>
    <lineage>
        <taxon>Eukaryota</taxon>
        <taxon>Viridiplantae</taxon>
        <taxon>Streptophyta</taxon>
        <taxon>Embryophyta</taxon>
        <taxon>Tracheophyta</taxon>
        <taxon>Spermatophyta</taxon>
        <taxon>Magnoliopsida</taxon>
        <taxon>Liliopsida</taxon>
        <taxon>Poales</taxon>
        <taxon>Poaceae</taxon>
        <taxon>PACMAD clade</taxon>
        <taxon>Chloridoideae</taxon>
        <taxon>Eragrostideae</taxon>
        <taxon>Eragrostidinae</taxon>
        <taxon>Eragrostis</taxon>
    </lineage>
</organism>
<evidence type="ECO:0000256" key="1">
    <source>
        <dbReference type="SAM" id="MobiDB-lite"/>
    </source>
</evidence>
<protein>
    <submittedName>
        <fullName evidence="2">Uncharacterized protein</fullName>
    </submittedName>
</protein>